<keyword evidence="6 13" id="KW-1133">Transmembrane helix</keyword>
<comment type="cofactor">
    <cofactor evidence="11">
        <name>heme</name>
        <dbReference type="ChEBI" id="CHEBI:30413"/>
    </cofactor>
</comment>
<dbReference type="InterPro" id="IPR001128">
    <property type="entry name" value="Cyt_P450"/>
</dbReference>
<evidence type="ECO:0000256" key="5">
    <source>
        <dbReference type="ARBA" id="ARBA00022723"/>
    </source>
</evidence>
<dbReference type="Proteomes" id="UP000825729">
    <property type="component" value="Unassembled WGS sequence"/>
</dbReference>
<evidence type="ECO:0000256" key="6">
    <source>
        <dbReference type="ARBA" id="ARBA00022989"/>
    </source>
</evidence>
<dbReference type="GO" id="GO:0005506">
    <property type="term" value="F:iron ion binding"/>
    <property type="evidence" value="ECO:0007669"/>
    <property type="project" value="InterPro"/>
</dbReference>
<dbReference type="InterPro" id="IPR002401">
    <property type="entry name" value="Cyt_P450_E_grp-I"/>
</dbReference>
<dbReference type="InterPro" id="IPR017972">
    <property type="entry name" value="Cyt_P450_CS"/>
</dbReference>
<keyword evidence="4 13" id="KW-0812">Transmembrane</keyword>
<evidence type="ECO:0000256" key="7">
    <source>
        <dbReference type="ARBA" id="ARBA00023002"/>
    </source>
</evidence>
<accession>A0AAV7EU65</accession>
<evidence type="ECO:0000256" key="13">
    <source>
        <dbReference type="SAM" id="Phobius"/>
    </source>
</evidence>
<evidence type="ECO:0000256" key="3">
    <source>
        <dbReference type="ARBA" id="ARBA00022617"/>
    </source>
</evidence>
<dbReference type="AlphaFoldDB" id="A0AAV7EU65"/>
<evidence type="ECO:0000256" key="12">
    <source>
        <dbReference type="RuleBase" id="RU000461"/>
    </source>
</evidence>
<dbReference type="GO" id="GO:0016020">
    <property type="term" value="C:membrane"/>
    <property type="evidence" value="ECO:0007669"/>
    <property type="project" value="UniProtKB-SubCell"/>
</dbReference>
<comment type="caution">
    <text evidence="14">The sequence shown here is derived from an EMBL/GenBank/DDBJ whole genome shotgun (WGS) entry which is preliminary data.</text>
</comment>
<keyword evidence="7 12" id="KW-0560">Oxidoreductase</keyword>
<feature type="transmembrane region" description="Helical" evidence="13">
    <location>
        <begin position="6"/>
        <end position="27"/>
    </location>
</feature>
<dbReference type="Pfam" id="PF00067">
    <property type="entry name" value="p450"/>
    <property type="match status" value="1"/>
</dbReference>
<proteinExistence type="inferred from homology"/>
<dbReference type="PRINTS" id="PR00463">
    <property type="entry name" value="EP450I"/>
</dbReference>
<keyword evidence="10 13" id="KW-0472">Membrane</keyword>
<evidence type="ECO:0000256" key="1">
    <source>
        <dbReference type="ARBA" id="ARBA00004370"/>
    </source>
</evidence>
<evidence type="ECO:0000256" key="10">
    <source>
        <dbReference type="ARBA" id="ARBA00023136"/>
    </source>
</evidence>
<dbReference type="GO" id="GO:0020037">
    <property type="term" value="F:heme binding"/>
    <property type="evidence" value="ECO:0007669"/>
    <property type="project" value="InterPro"/>
</dbReference>
<evidence type="ECO:0000256" key="11">
    <source>
        <dbReference type="PIRSR" id="PIRSR602401-1"/>
    </source>
</evidence>
<reference evidence="14 15" key="1">
    <citation type="submission" date="2021-07" db="EMBL/GenBank/DDBJ databases">
        <title>The Aristolochia fimbriata genome: insights into angiosperm evolution, floral development and chemical biosynthesis.</title>
        <authorList>
            <person name="Jiao Y."/>
        </authorList>
    </citation>
    <scope>NUCLEOTIDE SEQUENCE [LARGE SCALE GENOMIC DNA]</scope>
    <source>
        <strain evidence="14">IBCAS-2021</strain>
        <tissue evidence="14">Leaf</tissue>
    </source>
</reference>
<evidence type="ECO:0000256" key="8">
    <source>
        <dbReference type="ARBA" id="ARBA00023004"/>
    </source>
</evidence>
<keyword evidence="3 11" id="KW-0349">Heme</keyword>
<evidence type="ECO:0000256" key="9">
    <source>
        <dbReference type="ARBA" id="ARBA00023033"/>
    </source>
</evidence>
<keyword evidence="15" id="KW-1185">Reference proteome</keyword>
<keyword evidence="8 11" id="KW-0408">Iron</keyword>
<gene>
    <name evidence="14" type="ORF">H6P81_011147</name>
</gene>
<dbReference type="Gene3D" id="1.10.630.10">
    <property type="entry name" value="Cytochrome P450"/>
    <property type="match status" value="1"/>
</dbReference>
<name>A0AAV7EU65_ARIFI</name>
<dbReference type="EMBL" id="JAINDJ010000004">
    <property type="protein sequence ID" value="KAG9451182.1"/>
    <property type="molecule type" value="Genomic_DNA"/>
</dbReference>
<dbReference type="SUPFAM" id="SSF48264">
    <property type="entry name" value="Cytochrome P450"/>
    <property type="match status" value="1"/>
</dbReference>
<keyword evidence="9 12" id="KW-0503">Monooxygenase</keyword>
<evidence type="ECO:0000313" key="15">
    <source>
        <dbReference type="Proteomes" id="UP000825729"/>
    </source>
</evidence>
<protein>
    <recommendedName>
        <fullName evidence="16">Cytochrome P450</fullName>
    </recommendedName>
</protein>
<evidence type="ECO:0000256" key="4">
    <source>
        <dbReference type="ARBA" id="ARBA00022692"/>
    </source>
</evidence>
<evidence type="ECO:0000256" key="2">
    <source>
        <dbReference type="ARBA" id="ARBA00010617"/>
    </source>
</evidence>
<dbReference type="PRINTS" id="PR00385">
    <property type="entry name" value="P450"/>
</dbReference>
<evidence type="ECO:0008006" key="16">
    <source>
        <dbReference type="Google" id="ProtNLM"/>
    </source>
</evidence>
<dbReference type="PANTHER" id="PTHR24282">
    <property type="entry name" value="CYTOCHROME P450 FAMILY MEMBER"/>
    <property type="match status" value="1"/>
</dbReference>
<organism evidence="14 15">
    <name type="scientific">Aristolochia fimbriata</name>
    <name type="common">White veined hardy Dutchman's pipe vine</name>
    <dbReference type="NCBI Taxonomy" id="158543"/>
    <lineage>
        <taxon>Eukaryota</taxon>
        <taxon>Viridiplantae</taxon>
        <taxon>Streptophyta</taxon>
        <taxon>Embryophyta</taxon>
        <taxon>Tracheophyta</taxon>
        <taxon>Spermatophyta</taxon>
        <taxon>Magnoliopsida</taxon>
        <taxon>Magnoliidae</taxon>
        <taxon>Piperales</taxon>
        <taxon>Aristolochiaceae</taxon>
        <taxon>Aristolochia</taxon>
    </lineage>
</organism>
<dbReference type="PANTHER" id="PTHR24282:SF135">
    <property type="entry name" value="CYTOCHROME P450 709B2"/>
    <property type="match status" value="1"/>
</dbReference>
<sequence length="524" mass="60625">MDYFGGVMVLLGLWLLFKLWVIFKAVIWRPYAVTKWFQKQGLRGPSYKFISGSLQEIKRLTKLAKEIVMETHSNDITPRVLAHYHKWSFEHGKIFFYWFETEPRVCITEPELVKEVLSNKFGFYNKPEVRPSVIAMIGRGLVLTEGLDWVRHRRIVNPAFNIDNIKVLTKRMATCSLSMLEAWEREAIQAQGQLEMEVNKAFQELTADIISHTAFGSSFIEGKEVFEVQKELQRLAIITSNDVYIPGSQYLPTRWNIHVWKLKRKMRNRLREIVKRRMDSDSRSGYGDDLLGLMMGVSSNQSGKKKMSPLLNMEEIMEECKTFFFAGHETTSHLLTWTIFLISLHQDWQNKLRNEVLQECHMDIPDADKLSKLKLVNMVLLEVLRLYCPVIAMFRKASKDMKLGKLMIPKDTTISMPVAMIHRDKEYWGEDANEFNPLRFTDGAARAAKHPNALIPFSVGPRTCIGQNFAMLEAKLVIAMILQRFSFSLSPKYKHAPANKLTLQPEYGLPILLRPLNENKDSAM</sequence>
<dbReference type="InterPro" id="IPR050665">
    <property type="entry name" value="Cytochrome_P450_Monooxygen"/>
</dbReference>
<dbReference type="GO" id="GO:0004497">
    <property type="term" value="F:monooxygenase activity"/>
    <property type="evidence" value="ECO:0007669"/>
    <property type="project" value="UniProtKB-KW"/>
</dbReference>
<keyword evidence="5 11" id="KW-0479">Metal-binding</keyword>
<dbReference type="InterPro" id="IPR036396">
    <property type="entry name" value="Cyt_P450_sf"/>
</dbReference>
<comment type="similarity">
    <text evidence="2 12">Belongs to the cytochrome P450 family.</text>
</comment>
<comment type="subcellular location">
    <subcellularLocation>
        <location evidence="1">Membrane</location>
    </subcellularLocation>
</comment>
<evidence type="ECO:0000313" key="14">
    <source>
        <dbReference type="EMBL" id="KAG9451182.1"/>
    </source>
</evidence>
<feature type="binding site" description="axial binding residue" evidence="11">
    <location>
        <position position="464"/>
    </location>
    <ligand>
        <name>heme</name>
        <dbReference type="ChEBI" id="CHEBI:30413"/>
    </ligand>
    <ligandPart>
        <name>Fe</name>
        <dbReference type="ChEBI" id="CHEBI:18248"/>
    </ligandPart>
</feature>
<dbReference type="PROSITE" id="PS00086">
    <property type="entry name" value="CYTOCHROME_P450"/>
    <property type="match status" value="1"/>
</dbReference>
<dbReference type="FunFam" id="1.10.630.10:FF:000029">
    <property type="entry name" value="Cytochrome P450 734A1"/>
    <property type="match status" value="1"/>
</dbReference>
<dbReference type="GO" id="GO:0016705">
    <property type="term" value="F:oxidoreductase activity, acting on paired donors, with incorporation or reduction of molecular oxygen"/>
    <property type="evidence" value="ECO:0007669"/>
    <property type="project" value="InterPro"/>
</dbReference>